<evidence type="ECO:0000313" key="2">
    <source>
        <dbReference type="Proteomes" id="UP000215914"/>
    </source>
</evidence>
<comment type="caution">
    <text evidence="1">The sequence shown here is derived from an EMBL/GenBank/DDBJ whole genome shotgun (WGS) entry which is preliminary data.</text>
</comment>
<protein>
    <submittedName>
        <fullName evidence="1">Uncharacterized protein</fullName>
    </submittedName>
</protein>
<proteinExistence type="predicted"/>
<sequence>MCYLKTPYLLTRISISSRQFRLRIAGISSKVMIHKSFCTVTSPSHARTIQKP</sequence>
<keyword evidence="2" id="KW-1185">Reference proteome</keyword>
<reference evidence="1" key="1">
    <citation type="journal article" date="2017" name="Nature">
        <title>The sunflower genome provides insights into oil metabolism, flowering and Asterid evolution.</title>
        <authorList>
            <person name="Badouin H."/>
            <person name="Gouzy J."/>
            <person name="Grassa C.J."/>
            <person name="Murat F."/>
            <person name="Staton S.E."/>
            <person name="Cottret L."/>
            <person name="Lelandais-Briere C."/>
            <person name="Owens G.L."/>
            <person name="Carrere S."/>
            <person name="Mayjonade B."/>
            <person name="Legrand L."/>
            <person name="Gill N."/>
            <person name="Kane N.C."/>
            <person name="Bowers J.E."/>
            <person name="Hubner S."/>
            <person name="Bellec A."/>
            <person name="Berard A."/>
            <person name="Berges H."/>
            <person name="Blanchet N."/>
            <person name="Boniface M.C."/>
            <person name="Brunel D."/>
            <person name="Catrice O."/>
            <person name="Chaidir N."/>
            <person name="Claudel C."/>
            <person name="Donnadieu C."/>
            <person name="Faraut T."/>
            <person name="Fievet G."/>
            <person name="Helmstetter N."/>
            <person name="King M."/>
            <person name="Knapp S.J."/>
            <person name="Lai Z."/>
            <person name="Le Paslier M.C."/>
            <person name="Lippi Y."/>
            <person name="Lorenzon L."/>
            <person name="Mandel J.R."/>
            <person name="Marage G."/>
            <person name="Marchand G."/>
            <person name="Marquand E."/>
            <person name="Bret-Mestries E."/>
            <person name="Morien E."/>
            <person name="Nambeesan S."/>
            <person name="Nguyen T."/>
            <person name="Pegot-Espagnet P."/>
            <person name="Pouilly N."/>
            <person name="Raftis F."/>
            <person name="Sallet E."/>
            <person name="Schiex T."/>
            <person name="Thomas J."/>
            <person name="Vandecasteele C."/>
            <person name="Vares D."/>
            <person name="Vear F."/>
            <person name="Vautrin S."/>
            <person name="Crespi M."/>
            <person name="Mangin B."/>
            <person name="Burke J.M."/>
            <person name="Salse J."/>
            <person name="Munos S."/>
            <person name="Vincourt P."/>
            <person name="Rieseberg L.H."/>
            <person name="Langlade N.B."/>
        </authorList>
    </citation>
    <scope>NUCLEOTIDE SEQUENCE</scope>
    <source>
        <tissue evidence="1">Leaves</tissue>
    </source>
</reference>
<name>A0A9K3DQU9_HELAN</name>
<gene>
    <name evidence="1" type="ORF">HanXRQr2_Chr16g0747371</name>
</gene>
<evidence type="ECO:0000313" key="1">
    <source>
        <dbReference type="EMBL" id="KAF5759931.1"/>
    </source>
</evidence>
<accession>A0A9K3DQU9</accession>
<dbReference type="Gramene" id="mRNA:HanXRQr2_Chr16g0747371">
    <property type="protein sequence ID" value="CDS:HanXRQr2_Chr16g0747371.1"/>
    <property type="gene ID" value="HanXRQr2_Chr16g0747371"/>
</dbReference>
<dbReference type="Proteomes" id="UP000215914">
    <property type="component" value="Unassembled WGS sequence"/>
</dbReference>
<dbReference type="AlphaFoldDB" id="A0A9K3DQU9"/>
<dbReference type="EMBL" id="MNCJ02000331">
    <property type="protein sequence ID" value="KAF5759931.1"/>
    <property type="molecule type" value="Genomic_DNA"/>
</dbReference>
<organism evidence="1 2">
    <name type="scientific">Helianthus annuus</name>
    <name type="common">Common sunflower</name>
    <dbReference type="NCBI Taxonomy" id="4232"/>
    <lineage>
        <taxon>Eukaryota</taxon>
        <taxon>Viridiplantae</taxon>
        <taxon>Streptophyta</taxon>
        <taxon>Embryophyta</taxon>
        <taxon>Tracheophyta</taxon>
        <taxon>Spermatophyta</taxon>
        <taxon>Magnoliopsida</taxon>
        <taxon>eudicotyledons</taxon>
        <taxon>Gunneridae</taxon>
        <taxon>Pentapetalae</taxon>
        <taxon>asterids</taxon>
        <taxon>campanulids</taxon>
        <taxon>Asterales</taxon>
        <taxon>Asteraceae</taxon>
        <taxon>Asteroideae</taxon>
        <taxon>Heliantheae alliance</taxon>
        <taxon>Heliantheae</taxon>
        <taxon>Helianthus</taxon>
    </lineage>
</organism>
<reference evidence="1" key="2">
    <citation type="submission" date="2020-06" db="EMBL/GenBank/DDBJ databases">
        <title>Helianthus annuus Genome sequencing and assembly Release 2.</title>
        <authorList>
            <person name="Gouzy J."/>
            <person name="Langlade N."/>
            <person name="Munos S."/>
        </authorList>
    </citation>
    <scope>NUCLEOTIDE SEQUENCE</scope>
    <source>
        <tissue evidence="1">Leaves</tissue>
    </source>
</reference>